<protein>
    <recommendedName>
        <fullName evidence="1">CHASE domain-containing protein</fullName>
    </recommendedName>
</protein>
<keyword evidence="3" id="KW-1185">Reference proteome</keyword>
<name>A0A2V3ZRP3_9BACT</name>
<dbReference type="OrthoDB" id="9801609at2"/>
<dbReference type="GO" id="GO:0016757">
    <property type="term" value="F:glycosyltransferase activity"/>
    <property type="evidence" value="ECO:0007669"/>
    <property type="project" value="InterPro"/>
</dbReference>
<dbReference type="InterPro" id="IPR006189">
    <property type="entry name" value="CHASE_dom"/>
</dbReference>
<evidence type="ECO:0000313" key="2">
    <source>
        <dbReference type="EMBL" id="PXX95220.1"/>
    </source>
</evidence>
<dbReference type="PANTHER" id="PTHR40446:SF2">
    <property type="entry name" value="N-ACETYLGLUCOSAMINE-1-PHOSPHODIESTER ALPHA-N-ACETYLGLUCOSAMINIDASE"/>
    <property type="match status" value="1"/>
</dbReference>
<dbReference type="InterPro" id="IPR001296">
    <property type="entry name" value="Glyco_trans_1"/>
</dbReference>
<dbReference type="Proteomes" id="UP000248079">
    <property type="component" value="Unassembled WGS sequence"/>
</dbReference>
<proteinExistence type="predicted"/>
<dbReference type="PANTHER" id="PTHR40446">
    <property type="entry name" value="N-ACETYLGLUCOSAMINE-1-PHOSPHODIESTER ALPHA-N-ACETYLGLUCOSAMINIDASE"/>
    <property type="match status" value="1"/>
</dbReference>
<organism evidence="2 3">
    <name type="scientific">Marinifilum breve</name>
    <dbReference type="NCBI Taxonomy" id="2184082"/>
    <lineage>
        <taxon>Bacteria</taxon>
        <taxon>Pseudomonadati</taxon>
        <taxon>Bacteroidota</taxon>
        <taxon>Bacteroidia</taxon>
        <taxon>Marinilabiliales</taxon>
        <taxon>Marinifilaceae</taxon>
    </lineage>
</organism>
<gene>
    <name evidence="2" type="ORF">DF185_22500</name>
</gene>
<dbReference type="Pfam" id="PF00534">
    <property type="entry name" value="Glycos_transf_1"/>
    <property type="match status" value="1"/>
</dbReference>
<dbReference type="InterPro" id="IPR018711">
    <property type="entry name" value="NAGPA"/>
</dbReference>
<dbReference type="RefSeq" id="WP_110363943.1">
    <property type="nucleotide sequence ID" value="NZ_QFLI01000016.1"/>
</dbReference>
<dbReference type="EMBL" id="QFLI01000016">
    <property type="protein sequence ID" value="PXX95220.1"/>
    <property type="molecule type" value="Genomic_DNA"/>
</dbReference>
<dbReference type="Gene3D" id="3.40.50.2000">
    <property type="entry name" value="Glycogen Phosphorylase B"/>
    <property type="match status" value="1"/>
</dbReference>
<evidence type="ECO:0000259" key="1">
    <source>
        <dbReference type="PROSITE" id="PS50839"/>
    </source>
</evidence>
<evidence type="ECO:0000313" key="3">
    <source>
        <dbReference type="Proteomes" id="UP000248079"/>
    </source>
</evidence>
<sequence length="1386" mass="158806">MTMKATELMEMLCSERINTWFDLGLFIDRFKENKSIPVVEFNQSFERFKSNINKKGIAFSTFYYSIDGVSIEVEKYAKTFRYNFGDDIAIHYLAGKFYPEASKIMDSRTKTFAIEEMQGFDDWTLYKDFYFTKLERGSKEYNALIVKFWDQTLTICEKLSSYIEDNNIGLLYLINLCSNPGNVAAALATVLVSEYMGIPVINNNHDYYWEGGNSEITKEVKGLKKGPRDFFFLNSHLGEFFSQLEVLYPWESRSWMNVNINKKQSEYLIHYKGHNPANVAEIGTAVDTTEYNNIDKRRRIESLFQMEKMLSRYHKKALVSYSVKDVLEYKLVDKKNPEPIYIGYKTKAMHKFLSENIIFLQPTRVISRKRIELGFDLVGKMLQVESLKEKIRESEDLKVTILITGPIPLGQYPYFQKLLTRFQELLEGMDPEFRKRIYLGFLFSEMDKKRFKNHFENPIGIPELYSISSLILLPSKTEGRGLPILEAAAAGVPIFCRRYQPENVYAEVIGEHLPEQERLKVIEFTGRRIYDSHVNETIEKVFFPHIHHRSVSHNKKVIDTRYSINSLNLGIEEIVKKLYLQLQSNHKNLNEVGEIYKYYKSKVKFTNDDVKALVNTENRHYLPGYGRLGFMLYLKSLIDPSSFRMEEQEIKGGTFYFAKRQIEDHPDSDNLDLEQVHNFYNSIDNLFAVRNGEISIRHDHSFTYRHRNKNYYLFHDFTHQELSGMVNLLKSKHLPPGIGRKVSGSSRFFIDKNLALSQLTSSSMISIDDRSFLFKKMKQNIPLAYFPGKYVKYELEYFVLNSIKSRLGMDMHDPICEEKLKGKNIEKVYVFAPEEALTNWTTASDIREFIECGSDQELKLLYDKKILQVVSIDSLTVGIHIPQMGEKALSILRKVMDKNGYLISNRRNAAFMTDILNLDRFHIGKVTTELAANIMGIPNNTGYIQFVPAGVRTTLAYPTPVQTAKDFSDLLHSDLFKELSKKLGEKELLQLIKKDAQTKGSPLKLVLENISKSDQEKADVEYSNVTGIYDDGYPWNGILAKANVQDDHENWEFTAVSSLQTKTVTSFVKEFEENNKCQAKIAWNGGYILNPELVGKLGLPESYIGSPLGLLISNGKCLSTPLFNKPALLIYQSGKLDIERVNCKSGIRIKANDVELIFDAKNYNQFEVGKCAYFDLMYEEEMISAKDCIVYRLAGNTVKEIIYDSDEVKQIPVGLTLCIPLSVMKSAIANVGDELEITVNGLEDVLHAVEAGPMLLDKGKQCIDMQVEGWKKQNSIKTQAARLDFTDMRGPKIAVGIDEQGNLYVLTINGRIRESVGATHFDMAGILEKYKIVKAMGFDPGGSSTLVVNGETLNISPYNSNYERNIFSLPPEPRAVSNAVIGYKKR</sequence>
<comment type="caution">
    <text evidence="2">The sequence shown here is derived from an EMBL/GenBank/DDBJ whole genome shotgun (WGS) entry which is preliminary data.</text>
</comment>
<reference evidence="2 3" key="1">
    <citation type="submission" date="2018-05" db="EMBL/GenBank/DDBJ databases">
        <title>Marinifilum breve JC075T sp. nov., a marine bacterium isolated from Yongle Blue Hole in the South China Sea.</title>
        <authorList>
            <person name="Fu T."/>
        </authorList>
    </citation>
    <scope>NUCLEOTIDE SEQUENCE [LARGE SCALE GENOMIC DNA]</scope>
    <source>
        <strain evidence="2 3">JC075</strain>
    </source>
</reference>
<accession>A0A2V3ZRP3</accession>
<dbReference type="SUPFAM" id="SSF53756">
    <property type="entry name" value="UDP-Glycosyltransferase/glycogen phosphorylase"/>
    <property type="match status" value="1"/>
</dbReference>
<dbReference type="Pfam" id="PF09992">
    <property type="entry name" value="NAGPA"/>
    <property type="match status" value="1"/>
</dbReference>
<feature type="domain" description="CHASE" evidence="1">
    <location>
        <begin position="357"/>
        <end position="411"/>
    </location>
</feature>
<dbReference type="PROSITE" id="PS50839">
    <property type="entry name" value="CHASE"/>
    <property type="match status" value="1"/>
</dbReference>